<dbReference type="GO" id="GO:0055085">
    <property type="term" value="P:transmembrane transport"/>
    <property type="evidence" value="ECO:0007669"/>
    <property type="project" value="InterPro"/>
</dbReference>
<gene>
    <name evidence="8" type="ORF">OLEA9_A059422</name>
</gene>
<dbReference type="PRINTS" id="PR00926">
    <property type="entry name" value="MITOCARRIER"/>
</dbReference>
<dbReference type="PANTHER" id="PTHR24089">
    <property type="entry name" value="SOLUTE CARRIER FAMILY 25"/>
    <property type="match status" value="1"/>
</dbReference>
<dbReference type="Gramene" id="OE9A059422T1">
    <property type="protein sequence ID" value="OE9A059422C1"/>
    <property type="gene ID" value="OE9A059422"/>
</dbReference>
<accession>A0A8S0PCY2</accession>
<dbReference type="GO" id="GO:0016020">
    <property type="term" value="C:membrane"/>
    <property type="evidence" value="ECO:0007669"/>
    <property type="project" value="UniProtKB-SubCell"/>
</dbReference>
<protein>
    <submittedName>
        <fullName evidence="8">Mitochondrial substrate carrier family B-like isoform X3</fullName>
    </submittedName>
</protein>
<comment type="similarity">
    <text evidence="7">Belongs to the mitochondrial carrier (TC 2.A.29) family.</text>
</comment>
<keyword evidence="3 6" id="KW-0812">Transmembrane</keyword>
<dbReference type="InterPro" id="IPR023395">
    <property type="entry name" value="MCP_dom_sf"/>
</dbReference>
<reference evidence="8 9" key="1">
    <citation type="submission" date="2019-12" db="EMBL/GenBank/DDBJ databases">
        <authorList>
            <person name="Alioto T."/>
            <person name="Alioto T."/>
            <person name="Gomez Garrido J."/>
        </authorList>
    </citation>
    <scope>NUCLEOTIDE SEQUENCE [LARGE SCALE GENOMIC DNA]</scope>
</reference>
<comment type="subcellular location">
    <subcellularLocation>
        <location evidence="1">Membrane</location>
        <topology evidence="1">Multi-pass membrane protein</topology>
    </subcellularLocation>
</comment>
<dbReference type="Pfam" id="PF00153">
    <property type="entry name" value="Mito_carr"/>
    <property type="match status" value="2"/>
</dbReference>
<keyword evidence="5 6" id="KW-0472">Membrane</keyword>
<dbReference type="EMBL" id="CACTIH010000049">
    <property type="protein sequence ID" value="CAA2941613.1"/>
    <property type="molecule type" value="Genomic_DNA"/>
</dbReference>
<keyword evidence="9" id="KW-1185">Reference proteome</keyword>
<dbReference type="OrthoDB" id="270584at2759"/>
<dbReference type="InterPro" id="IPR002067">
    <property type="entry name" value="MCP"/>
</dbReference>
<dbReference type="InterPro" id="IPR018108">
    <property type="entry name" value="MCP_transmembrane"/>
</dbReference>
<comment type="caution">
    <text evidence="8">The sequence shown here is derived from an EMBL/GenBank/DDBJ whole genome shotgun (WGS) entry which is preliminary data.</text>
</comment>
<organism evidence="8 9">
    <name type="scientific">Olea europaea subsp. europaea</name>
    <dbReference type="NCBI Taxonomy" id="158383"/>
    <lineage>
        <taxon>Eukaryota</taxon>
        <taxon>Viridiplantae</taxon>
        <taxon>Streptophyta</taxon>
        <taxon>Embryophyta</taxon>
        <taxon>Tracheophyta</taxon>
        <taxon>Spermatophyta</taxon>
        <taxon>Magnoliopsida</taxon>
        <taxon>eudicotyledons</taxon>
        <taxon>Gunneridae</taxon>
        <taxon>Pentapetalae</taxon>
        <taxon>asterids</taxon>
        <taxon>lamiids</taxon>
        <taxon>Lamiales</taxon>
        <taxon>Oleaceae</taxon>
        <taxon>Oleeae</taxon>
        <taxon>Olea</taxon>
    </lineage>
</organism>
<evidence type="ECO:0000256" key="1">
    <source>
        <dbReference type="ARBA" id="ARBA00004141"/>
    </source>
</evidence>
<evidence type="ECO:0000256" key="6">
    <source>
        <dbReference type="PROSITE-ProRule" id="PRU00282"/>
    </source>
</evidence>
<evidence type="ECO:0000313" key="9">
    <source>
        <dbReference type="Proteomes" id="UP000594638"/>
    </source>
</evidence>
<evidence type="ECO:0000256" key="5">
    <source>
        <dbReference type="ARBA" id="ARBA00023136"/>
    </source>
</evidence>
<dbReference type="AlphaFoldDB" id="A0A8S0PCY2"/>
<dbReference type="SUPFAM" id="SSF103506">
    <property type="entry name" value="Mitochondrial carrier"/>
    <property type="match status" value="1"/>
</dbReference>
<dbReference type="Gene3D" id="1.50.40.10">
    <property type="entry name" value="Mitochondrial carrier domain"/>
    <property type="match status" value="1"/>
</dbReference>
<keyword evidence="2 7" id="KW-0813">Transport</keyword>
<evidence type="ECO:0000256" key="3">
    <source>
        <dbReference type="ARBA" id="ARBA00022692"/>
    </source>
</evidence>
<keyword evidence="4" id="KW-0677">Repeat</keyword>
<evidence type="ECO:0000313" key="8">
    <source>
        <dbReference type="EMBL" id="CAA2941613.1"/>
    </source>
</evidence>
<dbReference type="PROSITE" id="PS50920">
    <property type="entry name" value="SOLCAR"/>
    <property type="match status" value="1"/>
</dbReference>
<evidence type="ECO:0000256" key="4">
    <source>
        <dbReference type="ARBA" id="ARBA00022737"/>
    </source>
</evidence>
<name>A0A8S0PCY2_OLEEU</name>
<sequence length="169" mass="18375">MQTEARVGVVVKGGGLNTGLLVGGVAGAVSKTCTTPLAHRTILFQVRGMHSDAASLRKANIWHEASRILREEGFRAFWKGNLITIVRRLPYSSFSFYAFERYKNVGGGLAGITAASVMYPLDLVRTRLVAQVCHLVCVITATGTCILDILTFSLTREPMETKILCSVLT</sequence>
<dbReference type="Proteomes" id="UP000594638">
    <property type="component" value="Unassembled WGS sequence"/>
</dbReference>
<evidence type="ECO:0000256" key="2">
    <source>
        <dbReference type="ARBA" id="ARBA00022448"/>
    </source>
</evidence>
<feature type="repeat" description="Solcar" evidence="6">
    <location>
        <begin position="14"/>
        <end position="105"/>
    </location>
</feature>
<proteinExistence type="inferred from homology"/>
<evidence type="ECO:0000256" key="7">
    <source>
        <dbReference type="RuleBase" id="RU000488"/>
    </source>
</evidence>